<dbReference type="InterPro" id="IPR009061">
    <property type="entry name" value="DNA-bd_dom_put_sf"/>
</dbReference>
<evidence type="ECO:0000313" key="3">
    <source>
        <dbReference type="Proteomes" id="UP001172728"/>
    </source>
</evidence>
<dbReference type="SUPFAM" id="SSF46955">
    <property type="entry name" value="Putative DNA-binding domain"/>
    <property type="match status" value="1"/>
</dbReference>
<gene>
    <name evidence="2" type="ORF">QQX09_02070</name>
</gene>
<sequence>MSKLLTIPEVAEKCRTSPATVRYWRQTGTGPRSMRVGRRVLFREEDVQAFLDRCYGLDEHGGAVSINAPDTTRAPRP</sequence>
<protein>
    <submittedName>
        <fullName evidence="2">Helix-turn-helix domain-containing protein</fullName>
    </submittedName>
</protein>
<evidence type="ECO:0000313" key="2">
    <source>
        <dbReference type="EMBL" id="MDN4474634.1"/>
    </source>
</evidence>
<dbReference type="RefSeq" id="WP_301131033.1">
    <property type="nucleotide sequence ID" value="NZ_JAUHPW010000001.1"/>
</dbReference>
<dbReference type="Gene3D" id="1.10.1660.10">
    <property type="match status" value="1"/>
</dbReference>
<comment type="caution">
    <text evidence="2">The sequence shown here is derived from an EMBL/GenBank/DDBJ whole genome shotgun (WGS) entry which is preliminary data.</text>
</comment>
<evidence type="ECO:0000259" key="1">
    <source>
        <dbReference type="Pfam" id="PF12728"/>
    </source>
</evidence>
<name>A0ABT8G7H8_9MICO</name>
<dbReference type="Proteomes" id="UP001172728">
    <property type="component" value="Unassembled WGS sequence"/>
</dbReference>
<reference evidence="2" key="1">
    <citation type="submission" date="2023-06" db="EMBL/GenBank/DDBJ databases">
        <title>Sysu t00192.</title>
        <authorList>
            <person name="Gao L."/>
            <person name="Fang B.-Z."/>
            <person name="Li W.-J."/>
        </authorList>
    </citation>
    <scope>NUCLEOTIDE SEQUENCE</scope>
    <source>
        <strain evidence="2">SYSU T00192</strain>
    </source>
</reference>
<dbReference type="Pfam" id="PF12728">
    <property type="entry name" value="HTH_17"/>
    <property type="match status" value="1"/>
</dbReference>
<dbReference type="InterPro" id="IPR041657">
    <property type="entry name" value="HTH_17"/>
</dbReference>
<feature type="domain" description="Helix-turn-helix" evidence="1">
    <location>
        <begin position="4"/>
        <end position="54"/>
    </location>
</feature>
<accession>A0ABT8G7H8</accession>
<organism evidence="2 3">
    <name type="scientific">Demequina litoralis</name>
    <dbReference type="NCBI Taxonomy" id="3051660"/>
    <lineage>
        <taxon>Bacteria</taxon>
        <taxon>Bacillati</taxon>
        <taxon>Actinomycetota</taxon>
        <taxon>Actinomycetes</taxon>
        <taxon>Micrococcales</taxon>
        <taxon>Demequinaceae</taxon>
        <taxon>Demequina</taxon>
    </lineage>
</organism>
<keyword evidence="3" id="KW-1185">Reference proteome</keyword>
<dbReference type="EMBL" id="JAUHPW010000001">
    <property type="protein sequence ID" value="MDN4474634.1"/>
    <property type="molecule type" value="Genomic_DNA"/>
</dbReference>
<proteinExistence type="predicted"/>